<evidence type="ECO:0000256" key="2">
    <source>
        <dbReference type="ARBA" id="ARBA00007375"/>
    </source>
</evidence>
<feature type="transmembrane region" description="Helical" evidence="6">
    <location>
        <begin position="142"/>
        <end position="160"/>
    </location>
</feature>
<evidence type="ECO:0000256" key="1">
    <source>
        <dbReference type="ARBA" id="ARBA00004141"/>
    </source>
</evidence>
<comment type="caution">
    <text evidence="7">The sequence shown here is derived from an EMBL/GenBank/DDBJ whole genome shotgun (WGS) entry which is preliminary data.</text>
</comment>
<dbReference type="RefSeq" id="WP_341412998.1">
    <property type="nucleotide sequence ID" value="NZ_JBBUTH010000011.1"/>
</dbReference>
<keyword evidence="5 6" id="KW-0472">Membrane</keyword>
<reference evidence="7 8" key="1">
    <citation type="submission" date="2024-04" db="EMBL/GenBank/DDBJ databases">
        <title>Novel species of the genus Ideonella isolated from streams.</title>
        <authorList>
            <person name="Lu H."/>
        </authorList>
    </citation>
    <scope>NUCLEOTIDE SEQUENCE [LARGE SCALE GENOMIC DNA]</scope>
    <source>
        <strain evidence="7 8">DXS22W</strain>
    </source>
</reference>
<feature type="transmembrane region" description="Helical" evidence="6">
    <location>
        <begin position="84"/>
        <end position="101"/>
    </location>
</feature>
<organism evidence="7 8">
    <name type="scientific">Pseudaquabacterium inlustre</name>
    <dbReference type="NCBI Taxonomy" id="2984192"/>
    <lineage>
        <taxon>Bacteria</taxon>
        <taxon>Pseudomonadati</taxon>
        <taxon>Pseudomonadota</taxon>
        <taxon>Betaproteobacteria</taxon>
        <taxon>Burkholderiales</taxon>
        <taxon>Sphaerotilaceae</taxon>
        <taxon>Pseudaquabacterium</taxon>
    </lineage>
</organism>
<feature type="transmembrane region" description="Helical" evidence="6">
    <location>
        <begin position="113"/>
        <end position="130"/>
    </location>
</feature>
<keyword evidence="8" id="KW-1185">Reference proteome</keyword>
<evidence type="ECO:0000256" key="4">
    <source>
        <dbReference type="ARBA" id="ARBA00022989"/>
    </source>
</evidence>
<accession>A0ABU9CRK6</accession>
<evidence type="ECO:0000313" key="7">
    <source>
        <dbReference type="EMBL" id="MEK8053257.1"/>
    </source>
</evidence>
<protein>
    <submittedName>
        <fullName evidence="7">Lysoplasmalogenase</fullName>
    </submittedName>
</protein>
<name>A0ABU9CRK6_9BURK</name>
<proteinExistence type="inferred from homology"/>
<keyword evidence="3 6" id="KW-0812">Transmembrane</keyword>
<dbReference type="Proteomes" id="UP001365405">
    <property type="component" value="Unassembled WGS sequence"/>
</dbReference>
<gene>
    <name evidence="7" type="ORF">AACH10_23580</name>
</gene>
<evidence type="ECO:0000256" key="6">
    <source>
        <dbReference type="SAM" id="Phobius"/>
    </source>
</evidence>
<dbReference type="EMBL" id="JBBUTH010000011">
    <property type="protein sequence ID" value="MEK8053257.1"/>
    <property type="molecule type" value="Genomic_DNA"/>
</dbReference>
<dbReference type="Pfam" id="PF07947">
    <property type="entry name" value="YhhN"/>
    <property type="match status" value="1"/>
</dbReference>
<evidence type="ECO:0000256" key="5">
    <source>
        <dbReference type="ARBA" id="ARBA00023136"/>
    </source>
</evidence>
<dbReference type="InterPro" id="IPR012506">
    <property type="entry name" value="TMEM86B-like"/>
</dbReference>
<feature type="transmembrane region" description="Helical" evidence="6">
    <location>
        <begin position="61"/>
        <end position="78"/>
    </location>
</feature>
<evidence type="ECO:0000313" key="8">
    <source>
        <dbReference type="Proteomes" id="UP001365405"/>
    </source>
</evidence>
<dbReference type="PANTHER" id="PTHR31885">
    <property type="entry name" value="GH04784P"/>
    <property type="match status" value="1"/>
</dbReference>
<evidence type="ECO:0000256" key="3">
    <source>
        <dbReference type="ARBA" id="ARBA00022692"/>
    </source>
</evidence>
<sequence length="226" mass="23794">MPLLFPAFLVSAALAIASASGALAVPWLLWVAKPLTTVLVIAHAAQRGLQDGRSSLAMRRAVLAGLVLSLLGDVALLWPREGFVPGLVAFLLAHLAYLVAFTRGGVALAVRRGPFIVYALVAGAVLWRLWPGVPEALRPPVIAYVLCLAAMAAQAAARWLVLAEGSTVQERLARRAALGGALFLLSDALLATNKFAGPVPLSALWVLASYWAAQWLIASALPPRRG</sequence>
<comment type="similarity">
    <text evidence="2">Belongs to the TMEM86 family.</text>
</comment>
<dbReference type="PANTHER" id="PTHR31885:SF6">
    <property type="entry name" value="GH04784P"/>
    <property type="match status" value="1"/>
</dbReference>
<keyword evidence="4 6" id="KW-1133">Transmembrane helix</keyword>
<comment type="subcellular location">
    <subcellularLocation>
        <location evidence="1">Membrane</location>
        <topology evidence="1">Multi-pass membrane protein</topology>
    </subcellularLocation>
</comment>